<evidence type="ECO:0000313" key="2">
    <source>
        <dbReference type="EMBL" id="SDC53559.1"/>
    </source>
</evidence>
<accession>A0A1G6MDI0</accession>
<dbReference type="Pfam" id="PF13202">
    <property type="entry name" value="EF-hand_5"/>
    <property type="match status" value="1"/>
</dbReference>
<dbReference type="AlphaFoldDB" id="A0A1G6MDI0"/>
<dbReference type="RefSeq" id="WP_228771452.1">
    <property type="nucleotide sequence ID" value="NZ_FMZZ01000002.1"/>
</dbReference>
<proteinExistence type="predicted"/>
<dbReference type="SMART" id="SM00054">
    <property type="entry name" value="EFh"/>
    <property type="match status" value="3"/>
</dbReference>
<dbReference type="InterPro" id="IPR018247">
    <property type="entry name" value="EF_Hand_1_Ca_BS"/>
</dbReference>
<organism evidence="2 3">
    <name type="scientific">Actinokineospora iranica</name>
    <dbReference type="NCBI Taxonomy" id="1271860"/>
    <lineage>
        <taxon>Bacteria</taxon>
        <taxon>Bacillati</taxon>
        <taxon>Actinomycetota</taxon>
        <taxon>Actinomycetes</taxon>
        <taxon>Pseudonocardiales</taxon>
        <taxon>Pseudonocardiaceae</taxon>
        <taxon>Actinokineospora</taxon>
    </lineage>
</organism>
<dbReference type="InterPro" id="IPR011992">
    <property type="entry name" value="EF-hand-dom_pair"/>
</dbReference>
<dbReference type="CDD" id="cd00051">
    <property type="entry name" value="EFh"/>
    <property type="match status" value="1"/>
</dbReference>
<gene>
    <name evidence="2" type="ORF">SAMN05216174_102498</name>
</gene>
<evidence type="ECO:0000313" key="3">
    <source>
        <dbReference type="Proteomes" id="UP000199501"/>
    </source>
</evidence>
<dbReference type="SUPFAM" id="SSF47473">
    <property type="entry name" value="EF-hand"/>
    <property type="match status" value="1"/>
</dbReference>
<dbReference type="PROSITE" id="PS00018">
    <property type="entry name" value="EF_HAND_1"/>
    <property type="match status" value="2"/>
</dbReference>
<dbReference type="GO" id="GO:0005509">
    <property type="term" value="F:calcium ion binding"/>
    <property type="evidence" value="ECO:0007669"/>
    <property type="project" value="InterPro"/>
</dbReference>
<name>A0A1G6MDI0_9PSEU</name>
<dbReference type="PROSITE" id="PS50222">
    <property type="entry name" value="EF_HAND_2"/>
    <property type="match status" value="2"/>
</dbReference>
<dbReference type="EMBL" id="FMZZ01000002">
    <property type="protein sequence ID" value="SDC53559.1"/>
    <property type="molecule type" value="Genomic_DNA"/>
</dbReference>
<dbReference type="InterPro" id="IPR002048">
    <property type="entry name" value="EF_hand_dom"/>
</dbReference>
<dbReference type="Pfam" id="PF13499">
    <property type="entry name" value="EF-hand_7"/>
    <property type="match status" value="1"/>
</dbReference>
<keyword evidence="3" id="KW-1185">Reference proteome</keyword>
<evidence type="ECO:0000259" key="1">
    <source>
        <dbReference type="PROSITE" id="PS50222"/>
    </source>
</evidence>
<dbReference type="STRING" id="1271860.SAMN05216174_102498"/>
<dbReference type="Gene3D" id="1.10.238.10">
    <property type="entry name" value="EF-hand"/>
    <property type="match status" value="1"/>
</dbReference>
<protein>
    <submittedName>
        <fullName evidence="2">Ca2+-binding protein, EF-hand superfamily</fullName>
    </submittedName>
</protein>
<feature type="domain" description="EF-hand" evidence="1">
    <location>
        <begin position="5"/>
        <end position="40"/>
    </location>
</feature>
<dbReference type="Proteomes" id="UP000199501">
    <property type="component" value="Unassembled WGS sequence"/>
</dbReference>
<reference evidence="3" key="1">
    <citation type="submission" date="2016-10" db="EMBL/GenBank/DDBJ databases">
        <authorList>
            <person name="Varghese N."/>
            <person name="Submissions S."/>
        </authorList>
    </citation>
    <scope>NUCLEOTIDE SEQUENCE [LARGE SCALE GENOMIC DNA]</scope>
    <source>
        <strain evidence="3">IBRC-M 10403</strain>
    </source>
</reference>
<feature type="domain" description="EF-hand" evidence="1">
    <location>
        <begin position="134"/>
        <end position="169"/>
    </location>
</feature>
<sequence>MTASVQDSRLKRRFELWDSNGDGTIDRSDYETESRRILQAFGEPETSAKGRALMSAYLGLWDKLAKVTGVDAAGGVSIDQFVEASERELIDGGDAGFDRNLRPTIEAIVDLCDTDGDGEVSLPEFHRWMRAVGVDERQADEAFHDLDTDGSGHLSVAELVDAVRDYHQGKNDIPLLGR</sequence>